<dbReference type="KEGG" id="glz:GLAREA_05673"/>
<dbReference type="OMA" id="NCICSAK"/>
<gene>
    <name evidence="13" type="ORF">GLAREA_05673</name>
</gene>
<feature type="signal peptide" evidence="11">
    <location>
        <begin position="1"/>
        <end position="22"/>
    </location>
</feature>
<keyword evidence="8" id="KW-0449">Lipoprotein</keyword>
<keyword evidence="6 11" id="KW-0732">Signal</keyword>
<comment type="caution">
    <text evidence="9">Lacks conserved residue(s) required for the propagation of feature annotation.</text>
</comment>
<feature type="region of interest" description="Disordered" evidence="10">
    <location>
        <begin position="232"/>
        <end position="322"/>
    </location>
</feature>
<keyword evidence="9" id="KW-0479">Metal-binding</keyword>
<evidence type="ECO:0000256" key="10">
    <source>
        <dbReference type="SAM" id="MobiDB-lite"/>
    </source>
</evidence>
<dbReference type="OrthoDB" id="3558019at2759"/>
<keyword evidence="4" id="KW-0964">Secreted</keyword>
<evidence type="ECO:0000313" key="14">
    <source>
        <dbReference type="Proteomes" id="UP000016922"/>
    </source>
</evidence>
<dbReference type="AlphaFoldDB" id="S3DF24"/>
<dbReference type="RefSeq" id="XP_008077153.1">
    <property type="nucleotide sequence ID" value="XM_008078962.1"/>
</dbReference>
<evidence type="ECO:0000256" key="9">
    <source>
        <dbReference type="PROSITE-ProRule" id="PRU01356"/>
    </source>
</evidence>
<evidence type="ECO:0000313" key="13">
    <source>
        <dbReference type="EMBL" id="EPE36335.1"/>
    </source>
</evidence>
<evidence type="ECO:0000256" key="2">
    <source>
        <dbReference type="ARBA" id="ARBA00004613"/>
    </source>
</evidence>
<feature type="chain" id="PRO_5004508470" description="CFEM domain-containing protein" evidence="11">
    <location>
        <begin position="23"/>
        <end position="339"/>
    </location>
</feature>
<dbReference type="InterPro" id="IPR008427">
    <property type="entry name" value="Extracellular_membr_CFEM_dom"/>
</dbReference>
<comment type="subcellular location">
    <subcellularLocation>
        <location evidence="1">Membrane</location>
        <topology evidence="1">Lipid-anchor</topology>
        <topology evidence="1">GPI-anchor</topology>
    </subcellularLocation>
    <subcellularLocation>
        <location evidence="2">Secreted</location>
    </subcellularLocation>
</comment>
<evidence type="ECO:0000256" key="6">
    <source>
        <dbReference type="ARBA" id="ARBA00022729"/>
    </source>
</evidence>
<feature type="disulfide bond" evidence="9">
    <location>
        <begin position="44"/>
        <end position="51"/>
    </location>
</feature>
<evidence type="ECO:0000256" key="3">
    <source>
        <dbReference type="ARBA" id="ARBA00010031"/>
    </source>
</evidence>
<dbReference type="HOGENOM" id="CLU_819030_0_0_1"/>
<evidence type="ECO:0000256" key="8">
    <source>
        <dbReference type="ARBA" id="ARBA00023288"/>
    </source>
</evidence>
<evidence type="ECO:0000259" key="12">
    <source>
        <dbReference type="PROSITE" id="PS52012"/>
    </source>
</evidence>
<evidence type="ECO:0000256" key="7">
    <source>
        <dbReference type="ARBA" id="ARBA00023157"/>
    </source>
</evidence>
<dbReference type="GO" id="GO:0046872">
    <property type="term" value="F:metal ion binding"/>
    <property type="evidence" value="ECO:0007669"/>
    <property type="project" value="UniProtKB-UniRule"/>
</dbReference>
<evidence type="ECO:0000256" key="4">
    <source>
        <dbReference type="ARBA" id="ARBA00022525"/>
    </source>
</evidence>
<protein>
    <recommendedName>
        <fullName evidence="12">CFEM domain-containing protein</fullName>
    </recommendedName>
</protein>
<dbReference type="Proteomes" id="UP000016922">
    <property type="component" value="Unassembled WGS sequence"/>
</dbReference>
<comment type="similarity">
    <text evidence="3">Belongs to the RBT5 family.</text>
</comment>
<sequence length="339" mass="34284">MPLSNYLALLAVTLSFLPFSTPQLLNSLPSCIVDCINNSPDTNCSLLDISCLCRASAGNFLTDTVTCMRAQCDNSLNTNVLLSPLQLACQLAGSPIPASAIRNAEIVASQLQGVVTTTVTAGASPSSTPQSPTNVQVTTTTVQSLMTSTVTQTTTRDGNVLQSVVPVIVGQGTTRFGSGSAVSSISTSSSNSGNGGVGGAVIITTTNQAGSTFTTTTSAGGAVVITTTNSAGSTFTTTSRSSTRASSSQSNPSQSLSSTGANGLSTLSGTQTPPTSSQTSANTPSTSTTSSQDSERTSNPDDPESNSAPFRNTNTGTRDKEPGSLFAMSVAMVGLCVWL</sequence>
<dbReference type="GO" id="GO:0098552">
    <property type="term" value="C:side of membrane"/>
    <property type="evidence" value="ECO:0007669"/>
    <property type="project" value="UniProtKB-KW"/>
</dbReference>
<keyword evidence="5" id="KW-0325">Glycoprotein</keyword>
<evidence type="ECO:0000256" key="1">
    <source>
        <dbReference type="ARBA" id="ARBA00004589"/>
    </source>
</evidence>
<proteinExistence type="inferred from homology"/>
<dbReference type="GeneID" id="19464727"/>
<dbReference type="Pfam" id="PF05730">
    <property type="entry name" value="CFEM"/>
    <property type="match status" value="1"/>
</dbReference>
<keyword evidence="14" id="KW-1185">Reference proteome</keyword>
<organism evidence="13 14">
    <name type="scientific">Glarea lozoyensis (strain ATCC 20868 / MF5171)</name>
    <dbReference type="NCBI Taxonomy" id="1116229"/>
    <lineage>
        <taxon>Eukaryota</taxon>
        <taxon>Fungi</taxon>
        <taxon>Dikarya</taxon>
        <taxon>Ascomycota</taxon>
        <taxon>Pezizomycotina</taxon>
        <taxon>Leotiomycetes</taxon>
        <taxon>Helotiales</taxon>
        <taxon>Helotiaceae</taxon>
        <taxon>Glarea</taxon>
    </lineage>
</organism>
<dbReference type="EMBL" id="KE145353">
    <property type="protein sequence ID" value="EPE36335.1"/>
    <property type="molecule type" value="Genomic_DNA"/>
</dbReference>
<keyword evidence="9" id="KW-0349">Heme</keyword>
<keyword evidence="5" id="KW-0336">GPI-anchor</keyword>
<keyword evidence="5" id="KW-0472">Membrane</keyword>
<dbReference type="PROSITE" id="PS52012">
    <property type="entry name" value="CFEM"/>
    <property type="match status" value="1"/>
</dbReference>
<dbReference type="GO" id="GO:0005576">
    <property type="term" value="C:extracellular region"/>
    <property type="evidence" value="ECO:0007669"/>
    <property type="project" value="UniProtKB-SubCell"/>
</dbReference>
<evidence type="ECO:0000256" key="11">
    <source>
        <dbReference type="SAM" id="SignalP"/>
    </source>
</evidence>
<keyword evidence="9" id="KW-0408">Iron</keyword>
<reference evidence="13 14" key="1">
    <citation type="journal article" date="2013" name="BMC Genomics">
        <title>Genomics-driven discovery of the pneumocandin biosynthetic gene cluster in the fungus Glarea lozoyensis.</title>
        <authorList>
            <person name="Chen L."/>
            <person name="Yue Q."/>
            <person name="Zhang X."/>
            <person name="Xiang M."/>
            <person name="Wang C."/>
            <person name="Li S."/>
            <person name="Che Y."/>
            <person name="Ortiz-Lopez F.J."/>
            <person name="Bills G.F."/>
            <person name="Liu X."/>
            <person name="An Z."/>
        </authorList>
    </citation>
    <scope>NUCLEOTIDE SEQUENCE [LARGE SCALE GENOMIC DNA]</scope>
    <source>
        <strain evidence="14">ATCC 20868 / MF5171</strain>
    </source>
</reference>
<name>S3DF24_GLAL2</name>
<feature type="compositionally biased region" description="Low complexity" evidence="10">
    <location>
        <begin position="232"/>
        <end position="292"/>
    </location>
</feature>
<evidence type="ECO:0000256" key="5">
    <source>
        <dbReference type="ARBA" id="ARBA00022622"/>
    </source>
</evidence>
<keyword evidence="7 9" id="KW-1015">Disulfide bond</keyword>
<feature type="binding site" description="axial binding residue" evidence="9">
    <location>
        <position position="48"/>
    </location>
    <ligand>
        <name>heme</name>
        <dbReference type="ChEBI" id="CHEBI:30413"/>
    </ligand>
    <ligandPart>
        <name>Fe</name>
        <dbReference type="ChEBI" id="CHEBI:18248"/>
    </ligandPart>
</feature>
<accession>S3DF24</accession>
<feature type="compositionally biased region" description="Polar residues" evidence="10">
    <location>
        <begin position="305"/>
        <end position="316"/>
    </location>
</feature>
<feature type="domain" description="CFEM" evidence="12">
    <location>
        <begin position="1"/>
        <end position="116"/>
    </location>
</feature>